<dbReference type="EMBL" id="VIFM01000089">
    <property type="protein sequence ID" value="TQF13747.1"/>
    <property type="molecule type" value="Genomic_DNA"/>
</dbReference>
<evidence type="ECO:0000313" key="3">
    <source>
        <dbReference type="Proteomes" id="UP000315369"/>
    </source>
</evidence>
<comment type="caution">
    <text evidence="2">The sequence shown here is derived from an EMBL/GenBank/DDBJ whole genome shotgun (WGS) entry which is preliminary data.</text>
</comment>
<proteinExistence type="predicted"/>
<keyword evidence="3" id="KW-1185">Reference proteome</keyword>
<reference evidence="2 3" key="1">
    <citation type="submission" date="2019-06" db="EMBL/GenBank/DDBJ databases">
        <authorList>
            <person name="Livingstone P."/>
            <person name="Whitworth D."/>
        </authorList>
    </citation>
    <scope>NUCLEOTIDE SEQUENCE [LARGE SCALE GENOMIC DNA]</scope>
    <source>
        <strain evidence="2 3">AM401</strain>
    </source>
</reference>
<evidence type="ECO:0000256" key="1">
    <source>
        <dbReference type="SAM" id="MobiDB-lite"/>
    </source>
</evidence>
<dbReference type="AlphaFoldDB" id="A0A540WXL1"/>
<name>A0A540WXL1_9BACT</name>
<dbReference type="Proteomes" id="UP000315369">
    <property type="component" value="Unassembled WGS sequence"/>
</dbReference>
<sequence>MTLMGHTFRQTFHLSRHLSTNAGGESEYSEPEPHRCRCEGETKRLVAADGSERVTEFLLFTSTLVRPEDRVFPPDADLDDYGAGREPLRVIPRRGLSGAVDHYEVYL</sequence>
<accession>A0A540WXL1</accession>
<dbReference type="RefSeq" id="WP_141644519.1">
    <property type="nucleotide sequence ID" value="NZ_VIFM01000089.1"/>
</dbReference>
<protein>
    <submittedName>
        <fullName evidence="2">Uncharacterized protein</fullName>
    </submittedName>
</protein>
<evidence type="ECO:0000313" key="2">
    <source>
        <dbReference type="EMBL" id="TQF13747.1"/>
    </source>
</evidence>
<organism evidence="2 3">
    <name type="scientific">Myxococcus llanfairpwllgwyngyllgogerychwyrndrobwllllantysiliogogogochensis</name>
    <dbReference type="NCBI Taxonomy" id="2590453"/>
    <lineage>
        <taxon>Bacteria</taxon>
        <taxon>Pseudomonadati</taxon>
        <taxon>Myxococcota</taxon>
        <taxon>Myxococcia</taxon>
        <taxon>Myxococcales</taxon>
        <taxon>Cystobacterineae</taxon>
        <taxon>Myxococcaceae</taxon>
        <taxon>Myxococcus</taxon>
    </lineage>
</organism>
<feature type="region of interest" description="Disordered" evidence="1">
    <location>
        <begin position="15"/>
        <end position="35"/>
    </location>
</feature>
<dbReference type="OrthoDB" id="5514579at2"/>
<gene>
    <name evidence="2" type="ORF">FJV41_22130</name>
</gene>